<name>A0A2M7BZ42_9BACT</name>
<gene>
    <name evidence="2" type="ORF">COS44_01325</name>
</gene>
<organism evidence="2 3">
    <name type="scientific">bacterium (Candidatus Gribaldobacteria) CG03_land_8_20_14_0_80_36_40</name>
    <dbReference type="NCBI Taxonomy" id="2014271"/>
    <lineage>
        <taxon>Bacteria</taxon>
        <taxon>Candidatus Gribaldobacteria</taxon>
    </lineage>
</organism>
<dbReference type="AlphaFoldDB" id="A0A2M7BZ42"/>
<dbReference type="InterPro" id="IPR036866">
    <property type="entry name" value="RibonucZ/Hydroxyglut_hydro"/>
</dbReference>
<protein>
    <submittedName>
        <fullName evidence="2">MBL fold metallo-hydrolase</fullName>
    </submittedName>
</protein>
<comment type="caution">
    <text evidence="2">The sequence shown here is derived from an EMBL/GenBank/DDBJ whole genome shotgun (WGS) entry which is preliminary data.</text>
</comment>
<keyword evidence="2" id="KW-0378">Hydrolase</keyword>
<dbReference type="Proteomes" id="UP000228816">
    <property type="component" value="Unassembled WGS sequence"/>
</dbReference>
<dbReference type="EMBL" id="PEUS01000029">
    <property type="protein sequence ID" value="PIV14003.1"/>
    <property type="molecule type" value="Genomic_DNA"/>
</dbReference>
<dbReference type="Gene3D" id="3.60.15.10">
    <property type="entry name" value="Ribonuclease Z/Hydroxyacylglutathione hydrolase-like"/>
    <property type="match status" value="1"/>
</dbReference>
<reference evidence="3" key="1">
    <citation type="submission" date="2017-09" db="EMBL/GenBank/DDBJ databases">
        <title>Depth-based differentiation of microbial function through sediment-hosted aquifers and enrichment of novel symbionts in the deep terrestrial subsurface.</title>
        <authorList>
            <person name="Probst A.J."/>
            <person name="Ladd B."/>
            <person name="Jarett J.K."/>
            <person name="Geller-Mcgrath D.E."/>
            <person name="Sieber C.M.K."/>
            <person name="Emerson J.B."/>
            <person name="Anantharaman K."/>
            <person name="Thomas B.C."/>
            <person name="Malmstrom R."/>
            <person name="Stieglmeier M."/>
            <person name="Klingl A."/>
            <person name="Woyke T."/>
            <person name="Ryan C.M."/>
            <person name="Banfield J.F."/>
        </authorList>
    </citation>
    <scope>NUCLEOTIDE SEQUENCE [LARGE SCALE GENOMIC DNA]</scope>
</reference>
<evidence type="ECO:0000313" key="2">
    <source>
        <dbReference type="EMBL" id="PIV14003.1"/>
    </source>
</evidence>
<dbReference type="GO" id="GO:0016787">
    <property type="term" value="F:hydrolase activity"/>
    <property type="evidence" value="ECO:0007669"/>
    <property type="project" value="UniProtKB-KW"/>
</dbReference>
<accession>A0A2M7BZ42</accession>
<dbReference type="InterPro" id="IPR052159">
    <property type="entry name" value="Competence_DNA_uptake"/>
</dbReference>
<dbReference type="InterPro" id="IPR001279">
    <property type="entry name" value="Metallo-B-lactamas"/>
</dbReference>
<proteinExistence type="predicted"/>
<dbReference type="SMART" id="SM00849">
    <property type="entry name" value="Lactamase_B"/>
    <property type="match status" value="1"/>
</dbReference>
<dbReference type="SUPFAM" id="SSF56281">
    <property type="entry name" value="Metallo-hydrolase/oxidoreductase"/>
    <property type="match status" value="1"/>
</dbReference>
<sequence length="296" mass="33696">MENRGKLNLLLVFFLILANAFVWQALFNLEKDRHLEVSFFDIGQGDAIFIETPHKHQILIDGGPSSAILEKLAKEMPFWDRTIDLVILTHPEKDHLAGLLEVLERYEVKQILWTGIIRQTAEYNKWQELIKKEKAKITIAQAPQKIKAGRVFLSILYPFESLEGGEFKNSNDTSIISRLIFGNNSFLFTGDATKSVEKKILSKCGEKVNCLLDSDVLKVSHHGSKTSSSEEFLKEVSPEIAIISCGKDNIYGHPHSETLEIFKKYDIEVLRTDINGDIKIISDGEKIYARYQIPNF</sequence>
<feature type="domain" description="Metallo-beta-lactamase" evidence="1">
    <location>
        <begin position="44"/>
        <end position="247"/>
    </location>
</feature>
<dbReference type="PANTHER" id="PTHR30619:SF1">
    <property type="entry name" value="RECOMBINATION PROTEIN 2"/>
    <property type="match status" value="1"/>
</dbReference>
<evidence type="ECO:0000313" key="3">
    <source>
        <dbReference type="Proteomes" id="UP000228816"/>
    </source>
</evidence>
<dbReference type="Pfam" id="PF00753">
    <property type="entry name" value="Lactamase_B"/>
    <property type="match status" value="1"/>
</dbReference>
<dbReference type="CDD" id="cd07731">
    <property type="entry name" value="ComA-like_MBL-fold"/>
    <property type="match status" value="1"/>
</dbReference>
<evidence type="ECO:0000259" key="1">
    <source>
        <dbReference type="SMART" id="SM00849"/>
    </source>
</evidence>
<dbReference type="PANTHER" id="PTHR30619">
    <property type="entry name" value="DNA INTERNALIZATION/COMPETENCE PROTEIN COMEC/REC2"/>
    <property type="match status" value="1"/>
</dbReference>
<dbReference type="InterPro" id="IPR035681">
    <property type="entry name" value="ComA-like_MBL"/>
</dbReference>